<keyword evidence="1" id="KW-0812">Transmembrane</keyword>
<reference evidence="2" key="2">
    <citation type="submission" date="2020-05" db="UniProtKB">
        <authorList>
            <consortium name="EnsemblMetazoa"/>
        </authorList>
    </citation>
    <scope>IDENTIFICATION</scope>
    <source>
        <strain evidence="2">IAEA</strain>
    </source>
</reference>
<protein>
    <submittedName>
        <fullName evidence="2">Uncharacterized protein</fullName>
    </submittedName>
</protein>
<evidence type="ECO:0000313" key="2">
    <source>
        <dbReference type="EnsemblMetazoa" id="GPAI011805-PA"/>
    </source>
</evidence>
<keyword evidence="1" id="KW-0472">Membrane</keyword>
<evidence type="ECO:0000256" key="1">
    <source>
        <dbReference type="SAM" id="Phobius"/>
    </source>
</evidence>
<dbReference type="Proteomes" id="UP000092445">
    <property type="component" value="Unassembled WGS sequence"/>
</dbReference>
<dbReference type="VEuPathDB" id="VectorBase:GPAI011805"/>
<proteinExistence type="predicted"/>
<name>A0A1A9ZE28_GLOPL</name>
<keyword evidence="3" id="KW-1185">Reference proteome</keyword>
<reference evidence="3" key="1">
    <citation type="submission" date="2014-03" db="EMBL/GenBank/DDBJ databases">
        <authorList>
            <person name="Aksoy S."/>
            <person name="Warren W."/>
            <person name="Wilson R.K."/>
        </authorList>
    </citation>
    <scope>NUCLEOTIDE SEQUENCE [LARGE SCALE GENOMIC DNA]</scope>
    <source>
        <strain evidence="3">IAEA</strain>
    </source>
</reference>
<feature type="transmembrane region" description="Helical" evidence="1">
    <location>
        <begin position="30"/>
        <end position="50"/>
    </location>
</feature>
<evidence type="ECO:0000313" key="3">
    <source>
        <dbReference type="Proteomes" id="UP000092445"/>
    </source>
</evidence>
<dbReference type="AlphaFoldDB" id="A0A1A9ZE28"/>
<accession>A0A1A9ZE28</accession>
<sequence>MCNKVSLTKITESSSDILGSRDFKVLSCLLSLRLESSIIVMGLAMLLLLINLASRSFKDSVLCFAFESSIVRWSTVDHRNCAYTKEKNKMKIKLKIRKNEMASIELI</sequence>
<organism evidence="2 3">
    <name type="scientific">Glossina pallidipes</name>
    <name type="common">Tsetse fly</name>
    <dbReference type="NCBI Taxonomy" id="7398"/>
    <lineage>
        <taxon>Eukaryota</taxon>
        <taxon>Metazoa</taxon>
        <taxon>Ecdysozoa</taxon>
        <taxon>Arthropoda</taxon>
        <taxon>Hexapoda</taxon>
        <taxon>Insecta</taxon>
        <taxon>Pterygota</taxon>
        <taxon>Neoptera</taxon>
        <taxon>Endopterygota</taxon>
        <taxon>Diptera</taxon>
        <taxon>Brachycera</taxon>
        <taxon>Muscomorpha</taxon>
        <taxon>Hippoboscoidea</taxon>
        <taxon>Glossinidae</taxon>
        <taxon>Glossina</taxon>
    </lineage>
</organism>
<dbReference type="EnsemblMetazoa" id="GPAI011805-RA">
    <property type="protein sequence ID" value="GPAI011805-PA"/>
    <property type="gene ID" value="GPAI011805"/>
</dbReference>
<keyword evidence="1" id="KW-1133">Transmembrane helix</keyword>